<dbReference type="PATRIC" id="fig|156976.3.peg.1565"/>
<dbReference type="RefSeq" id="WP_052205345.1">
    <property type="nucleotide sequence ID" value="NZ_BAAAGW010000015.1"/>
</dbReference>
<dbReference type="Proteomes" id="UP000060016">
    <property type="component" value="Chromosome"/>
</dbReference>
<evidence type="ECO:0000313" key="3">
    <source>
        <dbReference type="Proteomes" id="UP000060016"/>
    </source>
</evidence>
<evidence type="ECO:0000256" key="1">
    <source>
        <dbReference type="RuleBase" id="RU362001"/>
    </source>
</evidence>
<protein>
    <recommendedName>
        <fullName evidence="1">ESAT-6-like protein</fullName>
    </recommendedName>
</protein>
<dbReference type="AlphaFoldDB" id="A0A0K1RCG0"/>
<sequence length="105" mass="11847">MSQFKTEADVMRSTADHADNVNADVNREIDRIQDVAQSVRSSWEGRAQQSFDQLMVRYDDAQRRLTEALSDISNNIRDNAKNFENTDVTTTDNIDRIAATPGLAL</sequence>
<proteinExistence type="inferred from homology"/>
<dbReference type="Gene3D" id="1.10.287.1060">
    <property type="entry name" value="ESAT-6-like"/>
    <property type="match status" value="1"/>
</dbReference>
<dbReference type="NCBIfam" id="TIGR03930">
    <property type="entry name" value="WXG100_ESAT6"/>
    <property type="match status" value="1"/>
</dbReference>
<dbReference type="EMBL" id="CP012342">
    <property type="protein sequence ID" value="AKV59078.1"/>
    <property type="molecule type" value="Genomic_DNA"/>
</dbReference>
<dbReference type="STRING" id="156976.AK829_07820"/>
<dbReference type="Pfam" id="PF06013">
    <property type="entry name" value="WXG100"/>
    <property type="match status" value="1"/>
</dbReference>
<evidence type="ECO:0000313" key="2">
    <source>
        <dbReference type="EMBL" id="AKV59078.1"/>
    </source>
</evidence>
<name>A0A0K1RCG0_9CORY</name>
<dbReference type="KEGG" id="crie:AK829_07820"/>
<dbReference type="SUPFAM" id="SSF140453">
    <property type="entry name" value="EsxAB dimer-like"/>
    <property type="match status" value="1"/>
</dbReference>
<dbReference type="InterPro" id="IPR036689">
    <property type="entry name" value="ESAT-6-like_sf"/>
</dbReference>
<keyword evidence="3" id="KW-1185">Reference proteome</keyword>
<dbReference type="InterPro" id="IPR010310">
    <property type="entry name" value="T7SS_ESAT-6-like"/>
</dbReference>
<reference evidence="2 3" key="1">
    <citation type="submission" date="2015-08" db="EMBL/GenBank/DDBJ databases">
        <authorList>
            <person name="Babu N.S."/>
            <person name="Beckwith C.J."/>
            <person name="Beseler K.G."/>
            <person name="Brison A."/>
            <person name="Carone J.V."/>
            <person name="Caskin T.P."/>
            <person name="Diamond M."/>
            <person name="Durham M.E."/>
            <person name="Foxe J.M."/>
            <person name="Go M."/>
            <person name="Henderson B.A."/>
            <person name="Jones I.B."/>
            <person name="McGettigan J.A."/>
            <person name="Micheletti S.J."/>
            <person name="Nasrallah M.E."/>
            <person name="Ortiz D."/>
            <person name="Piller C.R."/>
            <person name="Privatt S.R."/>
            <person name="Schneider S.L."/>
            <person name="Sharp S."/>
            <person name="Smith T.C."/>
            <person name="Stanton J.D."/>
            <person name="Ullery H.E."/>
            <person name="Wilson R.J."/>
            <person name="Serrano M.G."/>
            <person name="Buck G."/>
            <person name="Lee V."/>
            <person name="Wang Y."/>
            <person name="Carvalho R."/>
            <person name="Voegtly L."/>
            <person name="Shi R."/>
            <person name="Duckworth R."/>
            <person name="Johnson A."/>
            <person name="Loviza R."/>
            <person name="Walstead R."/>
            <person name="Shah Z."/>
            <person name="Kiflezghi M."/>
            <person name="Wade K."/>
            <person name="Ball S.L."/>
            <person name="Bradley K.W."/>
            <person name="Asai D.J."/>
            <person name="Bowman C.A."/>
            <person name="Russell D.A."/>
            <person name="Pope W.H."/>
            <person name="Jacobs-Sera D."/>
            <person name="Hendrix R.W."/>
            <person name="Hatfull G.F."/>
        </authorList>
    </citation>
    <scope>NUCLEOTIDE SEQUENCE [LARGE SCALE GENOMIC DNA]</scope>
    <source>
        <strain evidence="2 3">PUDD_83A45</strain>
    </source>
</reference>
<gene>
    <name evidence="2" type="ORF">AK829_07820</name>
</gene>
<accession>A0A0K1RCG0</accession>
<organism evidence="2 3">
    <name type="scientific">Corynebacterium riegelii</name>
    <dbReference type="NCBI Taxonomy" id="156976"/>
    <lineage>
        <taxon>Bacteria</taxon>
        <taxon>Bacillati</taxon>
        <taxon>Actinomycetota</taxon>
        <taxon>Actinomycetes</taxon>
        <taxon>Mycobacteriales</taxon>
        <taxon>Corynebacteriaceae</taxon>
        <taxon>Corynebacterium</taxon>
    </lineage>
</organism>
<comment type="similarity">
    <text evidence="1">Belongs to the WXG100 family.</text>
</comment>